<dbReference type="GeneID" id="5043409"/>
<dbReference type="OMA" id="LYDMSYD"/>
<sequence>MITNTNGVAYNIYHFLWFKDESLLKESFQIRIPDTLIYKNGVPQVIMMQNQVWYFTSKEGEIMTKKSEARKSENLIKHFCQGDKPNGQVIAYYIYPQKYNHSDPTEEKTFPSQSKRAKPLLDCDEKICIYYLTKQMFPDFVNSQNKPPSGILQKFIEPLGNHESLIQAIWSPSVCILSKKQNNRDLYDMSYDPYERCTTFDGGEAYSRVIPLRGKEISQEIRKQCQMIVQKITNLSYGQTNLSRIVFYFKADQNNKVWFLYSSSIRLQGEAQSQIKLYKPLWGNINVKKNNTPIPFNTNFQKPYSIKNMLTVNTMHPVALIKDIECFECGVLCQQKDLYHLTYEYIIKHFDQDVNQHPLVNNIEIIKPKSFLQCEGHLRDIHSHIPPLILKLYPHLTVQLFEQLKVNDAFLIKSVLICESCFLKYSESDPGISGAKLRVSKQLKRIIKQQPSKSILNRRPDLKEFLIETNLELLKFKHAHSISQTKEIQSSIHVTNSFLHSFQNVTQSTNIGKTPSLKQFRNPTEPGYIRLHTAK</sequence>
<protein>
    <submittedName>
        <fullName evidence="1">Uncharacterized protein</fullName>
    </submittedName>
</protein>
<reference evidence="1 2" key="1">
    <citation type="journal article" date="2006" name="Nature">
        <title>Global trends of whole-genome duplications revealed by the ciliate Paramecium tetraurelia.</title>
        <authorList>
            <consortium name="Genoscope"/>
            <person name="Aury J.-M."/>
            <person name="Jaillon O."/>
            <person name="Duret L."/>
            <person name="Noel B."/>
            <person name="Jubin C."/>
            <person name="Porcel B.M."/>
            <person name="Segurens B."/>
            <person name="Daubin V."/>
            <person name="Anthouard V."/>
            <person name="Aiach N."/>
            <person name="Arnaiz O."/>
            <person name="Billaut A."/>
            <person name="Beisson J."/>
            <person name="Blanc I."/>
            <person name="Bouhouche K."/>
            <person name="Camara F."/>
            <person name="Duharcourt S."/>
            <person name="Guigo R."/>
            <person name="Gogendeau D."/>
            <person name="Katinka M."/>
            <person name="Keller A.-M."/>
            <person name="Kissmehl R."/>
            <person name="Klotz C."/>
            <person name="Koll F."/>
            <person name="Le Moue A."/>
            <person name="Lepere C."/>
            <person name="Malinsky S."/>
            <person name="Nowacki M."/>
            <person name="Nowak J.K."/>
            <person name="Plattner H."/>
            <person name="Poulain J."/>
            <person name="Ruiz F."/>
            <person name="Serrano V."/>
            <person name="Zagulski M."/>
            <person name="Dessen P."/>
            <person name="Betermier M."/>
            <person name="Weissenbach J."/>
            <person name="Scarpelli C."/>
            <person name="Schachter V."/>
            <person name="Sperling L."/>
            <person name="Meyer E."/>
            <person name="Cohen J."/>
            <person name="Wincker P."/>
        </authorList>
    </citation>
    <scope>NUCLEOTIDE SEQUENCE [LARGE SCALE GENOMIC DNA]</scope>
    <source>
        <strain evidence="1 2">Stock d4-2</strain>
    </source>
</reference>
<keyword evidence="2" id="KW-1185">Reference proteome</keyword>
<accession>A0E4L0</accession>
<evidence type="ECO:0000313" key="2">
    <source>
        <dbReference type="Proteomes" id="UP000000600"/>
    </source>
</evidence>
<dbReference type="HOGENOM" id="CLU_509495_0_0_1"/>
<evidence type="ECO:0000313" key="1">
    <source>
        <dbReference type="EMBL" id="CAK90227.1"/>
    </source>
</evidence>
<dbReference type="KEGG" id="ptm:GSPATT00023402001"/>
<organism evidence="1 2">
    <name type="scientific">Paramecium tetraurelia</name>
    <dbReference type="NCBI Taxonomy" id="5888"/>
    <lineage>
        <taxon>Eukaryota</taxon>
        <taxon>Sar</taxon>
        <taxon>Alveolata</taxon>
        <taxon>Ciliophora</taxon>
        <taxon>Intramacronucleata</taxon>
        <taxon>Oligohymenophorea</taxon>
        <taxon>Peniculida</taxon>
        <taxon>Parameciidae</taxon>
        <taxon>Paramecium</taxon>
    </lineage>
</organism>
<dbReference type="eggNOG" id="ENOG502QWT8">
    <property type="taxonomic scope" value="Eukaryota"/>
</dbReference>
<name>A0E4L0_PARTE</name>
<gene>
    <name evidence="1" type="ORF">GSPATT00023402001</name>
</gene>
<dbReference type="RefSeq" id="XP_001457624.1">
    <property type="nucleotide sequence ID" value="XM_001457587.1"/>
</dbReference>
<dbReference type="AlphaFoldDB" id="A0E4L0"/>
<dbReference type="OrthoDB" id="298589at2759"/>
<proteinExistence type="predicted"/>
<dbReference type="InParanoid" id="A0E4L0"/>
<dbReference type="EMBL" id="CT868658">
    <property type="protein sequence ID" value="CAK90227.1"/>
    <property type="molecule type" value="Genomic_DNA"/>
</dbReference>
<dbReference type="Proteomes" id="UP000000600">
    <property type="component" value="Unassembled WGS sequence"/>
</dbReference>